<dbReference type="Pfam" id="PF13895">
    <property type="entry name" value="Ig_2"/>
    <property type="match status" value="1"/>
</dbReference>
<keyword evidence="2" id="KW-0472">Membrane</keyword>
<evidence type="ECO:0000256" key="2">
    <source>
        <dbReference type="SAM" id="Phobius"/>
    </source>
</evidence>
<reference evidence="5" key="1">
    <citation type="submission" date="2016-05" db="EMBL/GenBank/DDBJ databases">
        <authorList>
            <person name="Lavstsen T."/>
            <person name="Jespersen J.S."/>
        </authorList>
    </citation>
    <scope>NUCLEOTIDE SEQUENCE</scope>
    <source>
        <tissue evidence="5">Brain</tissue>
    </source>
</reference>
<evidence type="ECO:0000256" key="1">
    <source>
        <dbReference type="SAM" id="MobiDB-lite"/>
    </source>
</evidence>
<dbReference type="SMART" id="SM00408">
    <property type="entry name" value="IGc2"/>
    <property type="match status" value="3"/>
</dbReference>
<evidence type="ECO:0000259" key="4">
    <source>
        <dbReference type="PROSITE" id="PS50835"/>
    </source>
</evidence>
<sequence length="522" mass="57785">MVAMMGKWILIILIMTPGVWSGTWGVTLTNQCALKGTSVVLECEYDYPIGNIVMSVRWSKAQLISGRWDLIPISELPSGPDHFKYMGNYRGDCNLKVDRVQPTDEGAYFFSFVTTLNRWRSQTYAYLYVRELTAAVQPSTVAEGDTVRLSCSSGCPEQPEVAWFKDGQRVSHPEFQAGREDAGGYHCAVLGQERVRSALVVLTVHYAPKNVTLWVSPSGAIVAGDTVTLTCSSEAEPPVRQNGYSLFKDGEFISSGQRHIIQDVQPSQSGRYYCQAGNSIRWRGSDHMNSSEVHLDVLYPPINVSLSVDPPHVTDGIRVNLTCTSAANPTADNYTWFRRSATSSSSLWVQVGSGQVLSLPSMEPSHTGLYLCIVRSPLGESNSTEMMLAMEAEQQGSQSLPVLAALGVFVIVGIMLLLWKKQKYSSVKKEAEFDTRPRPVESDFKDPSDSVYSNIFMFPSSPPKVSVQVPTSHEAEVVYSMVKIKPRNPNPSHSNNSREPHDSWLQEREKDSSVIYATVKSS</sequence>
<dbReference type="Pfam" id="PF07679">
    <property type="entry name" value="I-set"/>
    <property type="match status" value="1"/>
</dbReference>
<dbReference type="InterPro" id="IPR007110">
    <property type="entry name" value="Ig-like_dom"/>
</dbReference>
<dbReference type="PANTHER" id="PTHR46013">
    <property type="entry name" value="VASCULAR CELL ADHESION MOLECULE 1"/>
    <property type="match status" value="1"/>
</dbReference>
<feature type="chain" id="PRO_5008368893" description="Ig-like domain-containing protein" evidence="3">
    <location>
        <begin position="22"/>
        <end position="522"/>
    </location>
</feature>
<gene>
    <name evidence="5" type="primary">Nfu_g_1_016812</name>
</gene>
<protein>
    <recommendedName>
        <fullName evidence="4">Ig-like domain-containing protein</fullName>
    </recommendedName>
</protein>
<name>A0A1A8E515_NOTKA</name>
<dbReference type="SMART" id="SM00409">
    <property type="entry name" value="IG"/>
    <property type="match status" value="4"/>
</dbReference>
<dbReference type="Pfam" id="PF13927">
    <property type="entry name" value="Ig_3"/>
    <property type="match status" value="1"/>
</dbReference>
<keyword evidence="2" id="KW-0812">Transmembrane</keyword>
<keyword evidence="3" id="KW-0732">Signal</keyword>
<organism evidence="5">
    <name type="scientific">Nothobranchius kadleci</name>
    <name type="common">African annual killifish</name>
    <dbReference type="NCBI Taxonomy" id="1051664"/>
    <lineage>
        <taxon>Eukaryota</taxon>
        <taxon>Metazoa</taxon>
        <taxon>Chordata</taxon>
        <taxon>Craniata</taxon>
        <taxon>Vertebrata</taxon>
        <taxon>Euteleostomi</taxon>
        <taxon>Actinopterygii</taxon>
        <taxon>Neopterygii</taxon>
        <taxon>Teleostei</taxon>
        <taxon>Neoteleostei</taxon>
        <taxon>Acanthomorphata</taxon>
        <taxon>Ovalentaria</taxon>
        <taxon>Atherinomorphae</taxon>
        <taxon>Cyprinodontiformes</taxon>
        <taxon>Nothobranchiidae</taxon>
        <taxon>Nothobranchius</taxon>
    </lineage>
</organism>
<evidence type="ECO:0000313" key="5">
    <source>
        <dbReference type="EMBL" id="SBQ41272.1"/>
    </source>
</evidence>
<feature type="domain" description="Ig-like" evidence="4">
    <location>
        <begin position="130"/>
        <end position="294"/>
    </location>
</feature>
<dbReference type="InterPro" id="IPR013783">
    <property type="entry name" value="Ig-like_fold"/>
</dbReference>
<dbReference type="InterPro" id="IPR003598">
    <property type="entry name" value="Ig_sub2"/>
</dbReference>
<dbReference type="InterPro" id="IPR013098">
    <property type="entry name" value="Ig_I-set"/>
</dbReference>
<dbReference type="EMBL" id="HAEA01012792">
    <property type="protein sequence ID" value="SBQ41272.1"/>
    <property type="molecule type" value="Transcribed_RNA"/>
</dbReference>
<dbReference type="InterPro" id="IPR036179">
    <property type="entry name" value="Ig-like_dom_sf"/>
</dbReference>
<dbReference type="PANTHER" id="PTHR46013:SF4">
    <property type="entry name" value="B-CELL RECEPTOR CD22-RELATED"/>
    <property type="match status" value="1"/>
</dbReference>
<feature type="signal peptide" evidence="3">
    <location>
        <begin position="1"/>
        <end position="21"/>
    </location>
</feature>
<dbReference type="AlphaFoldDB" id="A0A1A8E515"/>
<evidence type="ECO:0000256" key="3">
    <source>
        <dbReference type="SAM" id="SignalP"/>
    </source>
</evidence>
<dbReference type="SUPFAM" id="SSF48726">
    <property type="entry name" value="Immunoglobulin"/>
    <property type="match status" value="4"/>
</dbReference>
<keyword evidence="2" id="KW-1133">Transmembrane helix</keyword>
<feature type="domain" description="Ig-like" evidence="4">
    <location>
        <begin position="300"/>
        <end position="389"/>
    </location>
</feature>
<proteinExistence type="predicted"/>
<feature type="region of interest" description="Disordered" evidence="1">
    <location>
        <begin position="484"/>
        <end position="511"/>
    </location>
</feature>
<feature type="compositionally biased region" description="Basic and acidic residues" evidence="1">
    <location>
        <begin position="496"/>
        <end position="511"/>
    </location>
</feature>
<dbReference type="CDD" id="cd00096">
    <property type="entry name" value="Ig"/>
    <property type="match status" value="1"/>
</dbReference>
<dbReference type="PROSITE" id="PS50835">
    <property type="entry name" value="IG_LIKE"/>
    <property type="match status" value="2"/>
</dbReference>
<dbReference type="InterPro" id="IPR003599">
    <property type="entry name" value="Ig_sub"/>
</dbReference>
<feature type="transmembrane region" description="Helical" evidence="2">
    <location>
        <begin position="400"/>
        <end position="419"/>
    </location>
</feature>
<reference evidence="5" key="2">
    <citation type="submission" date="2016-06" db="EMBL/GenBank/DDBJ databases">
        <title>The genome of a short-lived fish provides insights into sex chromosome evolution and the genetic control of aging.</title>
        <authorList>
            <person name="Reichwald K."/>
            <person name="Felder M."/>
            <person name="Petzold A."/>
            <person name="Koch P."/>
            <person name="Groth M."/>
            <person name="Platzer M."/>
        </authorList>
    </citation>
    <scope>NUCLEOTIDE SEQUENCE</scope>
    <source>
        <tissue evidence="5">Brain</tissue>
    </source>
</reference>
<dbReference type="Gene3D" id="2.60.40.10">
    <property type="entry name" value="Immunoglobulins"/>
    <property type="match status" value="4"/>
</dbReference>
<accession>A0A1A8E515</accession>